<dbReference type="PANTHER" id="PTHR35869">
    <property type="entry name" value="OUTER-MEMBRANE LIPOPROTEIN CARRIER PROTEIN"/>
    <property type="match status" value="1"/>
</dbReference>
<reference evidence="3 4" key="1">
    <citation type="submission" date="2016-11" db="EMBL/GenBank/DDBJ databases">
        <authorList>
            <person name="Jaros S."/>
            <person name="Januszkiewicz K."/>
            <person name="Wedrychowicz H."/>
        </authorList>
    </citation>
    <scope>NUCLEOTIDE SEQUENCE [LARGE SCALE GENOMIC DNA]</scope>
    <source>
        <strain evidence="3 4">DSM 24787</strain>
    </source>
</reference>
<evidence type="ECO:0000256" key="2">
    <source>
        <dbReference type="SAM" id="SignalP"/>
    </source>
</evidence>
<organism evidence="3 4">
    <name type="scientific">Chitinophaga niabensis</name>
    <dbReference type="NCBI Taxonomy" id="536979"/>
    <lineage>
        <taxon>Bacteria</taxon>
        <taxon>Pseudomonadati</taxon>
        <taxon>Bacteroidota</taxon>
        <taxon>Chitinophagia</taxon>
        <taxon>Chitinophagales</taxon>
        <taxon>Chitinophagaceae</taxon>
        <taxon>Chitinophaga</taxon>
    </lineage>
</organism>
<dbReference type="AlphaFoldDB" id="A0A1N6FVE3"/>
<gene>
    <name evidence="3" type="ORF">SAMN04488055_2433</name>
</gene>
<protein>
    <submittedName>
        <fullName evidence="3">Chaperone LolA</fullName>
    </submittedName>
</protein>
<dbReference type="InterPro" id="IPR004564">
    <property type="entry name" value="OM_lipoprot_carrier_LolA-like"/>
</dbReference>
<accession>A0A1N6FVE3</accession>
<dbReference type="STRING" id="536979.SAMN04488055_2433"/>
<keyword evidence="4" id="KW-1185">Reference proteome</keyword>
<proteinExistence type="predicted"/>
<dbReference type="Gene3D" id="2.50.20.10">
    <property type="entry name" value="Lipoprotein localisation LolA/LolB/LppX"/>
    <property type="match status" value="1"/>
</dbReference>
<dbReference type="Pfam" id="PF03548">
    <property type="entry name" value="LolA"/>
    <property type="match status" value="1"/>
</dbReference>
<feature type="signal peptide" evidence="2">
    <location>
        <begin position="1"/>
        <end position="21"/>
    </location>
</feature>
<dbReference type="InterPro" id="IPR029046">
    <property type="entry name" value="LolA/LolB/LppX"/>
</dbReference>
<evidence type="ECO:0000256" key="1">
    <source>
        <dbReference type="ARBA" id="ARBA00022729"/>
    </source>
</evidence>
<dbReference type="PANTHER" id="PTHR35869:SF1">
    <property type="entry name" value="OUTER-MEMBRANE LIPOPROTEIN CARRIER PROTEIN"/>
    <property type="match status" value="1"/>
</dbReference>
<dbReference type="Proteomes" id="UP000185003">
    <property type="component" value="Unassembled WGS sequence"/>
</dbReference>
<evidence type="ECO:0000313" key="4">
    <source>
        <dbReference type="Proteomes" id="UP000185003"/>
    </source>
</evidence>
<feature type="chain" id="PRO_5009936028" evidence="2">
    <location>
        <begin position="22"/>
        <end position="226"/>
    </location>
</feature>
<dbReference type="CDD" id="cd16325">
    <property type="entry name" value="LolA"/>
    <property type="match status" value="1"/>
</dbReference>
<dbReference type="EMBL" id="FSRA01000001">
    <property type="protein sequence ID" value="SIN99223.1"/>
    <property type="molecule type" value="Genomic_DNA"/>
</dbReference>
<evidence type="ECO:0000313" key="3">
    <source>
        <dbReference type="EMBL" id="SIN99223.1"/>
    </source>
</evidence>
<dbReference type="SUPFAM" id="SSF89392">
    <property type="entry name" value="Prokaryotic lipoproteins and lipoprotein localization factors"/>
    <property type="match status" value="1"/>
</dbReference>
<keyword evidence="1 2" id="KW-0732">Signal</keyword>
<name>A0A1N6FVE3_9BACT</name>
<sequence>MKKKTVLMGMVMFGMAFSTMAQTKTPVGSLGQNDPKAKVVLDNVSKKFKSLKSVIANFILKVEGANNSVTDSKKGSVYVKGPKYKVIMGEQEIISDNKTSWTYAKDVNEVTINNVDQSNTSMTPAKIFTNFYDKDFLYRLTGESTEKGKVLQNIELTPTDKSKTFFKVLVDVDKKNSTLARMKVFEKNGNKYTYEISSFQPNGAVSDDLFTFDAKKYPGVEVVDLR</sequence>